<keyword evidence="3" id="KW-0808">Transferase</keyword>
<dbReference type="Gene3D" id="1.10.510.10">
    <property type="entry name" value="Transferase(Phosphotransferase) domain 1"/>
    <property type="match status" value="1"/>
</dbReference>
<dbReference type="SUPFAM" id="SSF56112">
    <property type="entry name" value="Protein kinase-like (PK-like)"/>
    <property type="match status" value="1"/>
</dbReference>
<evidence type="ECO:0000313" key="14">
    <source>
        <dbReference type="Proteomes" id="UP000196402"/>
    </source>
</evidence>
<evidence type="ECO:0000256" key="9">
    <source>
        <dbReference type="SAM" id="MobiDB-lite"/>
    </source>
</evidence>
<dbReference type="PANTHER" id="PTHR24057:SF0">
    <property type="entry name" value="PROTEIN KINASE SHAGGY-RELATED"/>
    <property type="match status" value="1"/>
</dbReference>
<feature type="region of interest" description="Disordered" evidence="9">
    <location>
        <begin position="48"/>
        <end position="77"/>
    </location>
</feature>
<dbReference type="Proteomes" id="UP000779233">
    <property type="component" value="Unassembled WGS sequence"/>
</dbReference>
<evidence type="ECO:0000256" key="3">
    <source>
        <dbReference type="ARBA" id="ARBA00022679"/>
    </source>
</evidence>
<dbReference type="InterPro" id="IPR039192">
    <property type="entry name" value="STKc_GSK3"/>
</dbReference>
<organism evidence="12 14">
    <name type="scientific">Plasmodium vivax</name>
    <name type="common">malaria parasite P. vivax</name>
    <dbReference type="NCBI Taxonomy" id="5855"/>
    <lineage>
        <taxon>Eukaryota</taxon>
        <taxon>Sar</taxon>
        <taxon>Alveolata</taxon>
        <taxon>Apicomplexa</taxon>
        <taxon>Aconoidasida</taxon>
        <taxon>Haemosporida</taxon>
        <taxon>Plasmodiidae</taxon>
        <taxon>Plasmodium</taxon>
        <taxon>Plasmodium (Plasmodium)</taxon>
    </lineage>
</organism>
<feature type="domain" description="Protein kinase" evidence="10">
    <location>
        <begin position="113"/>
        <end position="399"/>
    </location>
</feature>
<dbReference type="eggNOG" id="KOG0658">
    <property type="taxonomic scope" value="Eukaryota"/>
</dbReference>
<dbReference type="VEuPathDB" id="PlasmoDB:PVW1_080033400"/>
<proteinExistence type="inferred from homology"/>
<keyword evidence="4 7" id="KW-0547">Nucleotide-binding</keyword>
<evidence type="ECO:0000256" key="2">
    <source>
        <dbReference type="ARBA" id="ARBA00022527"/>
    </source>
</evidence>
<dbReference type="GO" id="GO:0007165">
    <property type="term" value="P:signal transduction"/>
    <property type="evidence" value="ECO:0007669"/>
    <property type="project" value="TreeGrafter"/>
</dbReference>
<dbReference type="InterPro" id="IPR000719">
    <property type="entry name" value="Prot_kinase_dom"/>
</dbReference>
<evidence type="ECO:0000313" key="11">
    <source>
        <dbReference type="EMBL" id="CAG9479224.1"/>
    </source>
</evidence>
<evidence type="ECO:0000313" key="12">
    <source>
        <dbReference type="EMBL" id="SCO66997.1"/>
    </source>
</evidence>
<dbReference type="GO" id="GO:0004674">
    <property type="term" value="F:protein serine/threonine kinase activity"/>
    <property type="evidence" value="ECO:0007669"/>
    <property type="project" value="UniProtKB-KW"/>
</dbReference>
<evidence type="ECO:0000313" key="15">
    <source>
        <dbReference type="Proteomes" id="UP000220605"/>
    </source>
</evidence>
<dbReference type="VEuPathDB" id="PlasmoDB:PVX_119725"/>
<dbReference type="Proteomes" id="UP000196402">
    <property type="component" value="Chromosome 8"/>
</dbReference>
<dbReference type="EMBL" id="LT635619">
    <property type="protein sequence ID" value="VUZ95421.1"/>
    <property type="molecule type" value="Genomic_DNA"/>
</dbReference>
<evidence type="ECO:0000259" key="10">
    <source>
        <dbReference type="PROSITE" id="PS50011"/>
    </source>
</evidence>
<protein>
    <submittedName>
        <fullName evidence="11">(malaria parasite P. vivax) hypothetical protein</fullName>
    </submittedName>
    <submittedName>
        <fullName evidence="12">Glycogen synthase kinase 3, putative</fullName>
    </submittedName>
</protein>
<dbReference type="CDD" id="cd14137">
    <property type="entry name" value="STKc_GSK3"/>
    <property type="match status" value="1"/>
</dbReference>
<evidence type="ECO:0000256" key="4">
    <source>
        <dbReference type="ARBA" id="ARBA00022741"/>
    </source>
</evidence>
<dbReference type="Proteomes" id="UP000220605">
    <property type="component" value="Chromosome 8"/>
</dbReference>
<feature type="compositionally biased region" description="Basic and acidic residues" evidence="9">
    <location>
        <begin position="48"/>
        <end position="63"/>
    </location>
</feature>
<dbReference type="EMBL" id="LT615246">
    <property type="protein sequence ID" value="SCO66997.1"/>
    <property type="molecule type" value="Genomic_DNA"/>
</dbReference>
<comment type="similarity">
    <text evidence="1">Belongs to the protein kinase superfamily. CMGC Ser/Thr protein kinase family. GSK-3 subfamily.</text>
</comment>
<feature type="binding site" evidence="7">
    <location>
        <position position="143"/>
    </location>
    <ligand>
        <name>ATP</name>
        <dbReference type="ChEBI" id="CHEBI:30616"/>
    </ligand>
</feature>
<dbReference type="SMART" id="SM00220">
    <property type="entry name" value="S_TKc"/>
    <property type="match status" value="1"/>
</dbReference>
<dbReference type="FunFam" id="1.10.510.10:FF:000082">
    <property type="entry name" value="Shaggy-related protein kinase kappa"/>
    <property type="match status" value="1"/>
</dbReference>
<evidence type="ECO:0000256" key="6">
    <source>
        <dbReference type="ARBA" id="ARBA00022840"/>
    </source>
</evidence>
<evidence type="ECO:0000256" key="8">
    <source>
        <dbReference type="RuleBase" id="RU000304"/>
    </source>
</evidence>
<sequence>MRDWHTDDHTSACFENEHSGKKYLSRGDHGKRGEYVCRGEPITRGEQIARGDLPCRSDLHGRGEAPNGGGGKCPLNRKSLTEMSKSESCNHLGGEENQKMVESEINRSSSRTYKLGNIVGNGSFGVVYEAICLDTSEKVAIKKVLQDPQYKNRELIIMQSLSHVNIIFLKDYYYTECLKKNEKNIFLNVVMEFIPQTVHKFMKHYARNNHSLPLLLVKLYSYQLCRALAYLHSKYICHRDLKPQNLLIEPNTHTLKLCDFGSAKNLLTGQRSVSYICSRFYRAPELMLGSTNYTTHIDLWSLGCIIAEMILGYPLFSGQSSVDQLVRIIQVLGTPTEEQMKVMNPNYADVKFPDVKPKDLKKVFPKGTPEDAINFVSRFLKYEPLKRLSPIEALADPFFDDLRDPCLKLPKYVEKLPELFNFTEEEIKGMSEACRRKLTSKKSYEAYEQFLLSKPSDGSSVADGLGKEFGEAGMETKTSQTSRAVNLA</sequence>
<dbReference type="Pfam" id="PF00069">
    <property type="entry name" value="Pkinase"/>
    <property type="match status" value="1"/>
</dbReference>
<name>A0A1G4GWS8_PLAVI</name>
<feature type="compositionally biased region" description="Polar residues" evidence="9">
    <location>
        <begin position="476"/>
        <end position="488"/>
    </location>
</feature>
<dbReference type="OrthoDB" id="272141at2759"/>
<dbReference type="AlphaFoldDB" id="A0A1G4GWS8"/>
<dbReference type="GO" id="GO:0030154">
    <property type="term" value="P:cell differentiation"/>
    <property type="evidence" value="ECO:0007669"/>
    <property type="project" value="TreeGrafter"/>
</dbReference>
<evidence type="ECO:0000313" key="13">
    <source>
        <dbReference type="EMBL" id="VUZ95421.1"/>
    </source>
</evidence>
<dbReference type="GO" id="GO:0005524">
    <property type="term" value="F:ATP binding"/>
    <property type="evidence" value="ECO:0007669"/>
    <property type="project" value="UniProtKB-UniRule"/>
</dbReference>
<dbReference type="InterPro" id="IPR011009">
    <property type="entry name" value="Kinase-like_dom_sf"/>
</dbReference>
<dbReference type="EMBL" id="CAJZCX010000009">
    <property type="protein sequence ID" value="CAG9479224.1"/>
    <property type="molecule type" value="Genomic_DNA"/>
</dbReference>
<keyword evidence="2 8" id="KW-0723">Serine/threonine-protein kinase</keyword>
<evidence type="ECO:0000256" key="5">
    <source>
        <dbReference type="ARBA" id="ARBA00022777"/>
    </source>
</evidence>
<dbReference type="GO" id="GO:0005634">
    <property type="term" value="C:nucleus"/>
    <property type="evidence" value="ECO:0007669"/>
    <property type="project" value="TreeGrafter"/>
</dbReference>
<dbReference type="PROSITE" id="PS00107">
    <property type="entry name" value="PROTEIN_KINASE_ATP"/>
    <property type="match status" value="1"/>
</dbReference>
<keyword evidence="5 12" id="KW-0418">Kinase</keyword>
<gene>
    <name evidence="13" type="ORF">PVP01_0827800</name>
    <name evidence="12" type="ORF">PVT01_080033200</name>
    <name evidence="11" type="ORF">PVW1_080033400</name>
</gene>
<dbReference type="GO" id="GO:0005737">
    <property type="term" value="C:cytoplasm"/>
    <property type="evidence" value="ECO:0007669"/>
    <property type="project" value="TreeGrafter"/>
</dbReference>
<reference evidence="14 15" key="1">
    <citation type="submission" date="2016-07" db="EMBL/GenBank/DDBJ databases">
        <authorList>
            <consortium name="Pathogen Informatics"/>
        </authorList>
    </citation>
    <scope>NUCLEOTIDE SEQUENCE [LARGE SCALE GENOMIC DNA]</scope>
    <source>
        <strain evidence="11">PvW1</strain>
    </source>
</reference>
<dbReference type="VEuPathDB" id="PlasmoDB:PVP01_0827800"/>
<dbReference type="InterPro" id="IPR050591">
    <property type="entry name" value="GSK-3"/>
</dbReference>
<dbReference type="InterPro" id="IPR008271">
    <property type="entry name" value="Ser/Thr_kinase_AS"/>
</dbReference>
<dbReference type="PROSITE" id="PS50011">
    <property type="entry name" value="PROTEIN_KINASE_DOM"/>
    <property type="match status" value="1"/>
</dbReference>
<dbReference type="PANTHER" id="PTHR24057">
    <property type="entry name" value="GLYCOGEN SYNTHASE KINASE-3 ALPHA"/>
    <property type="match status" value="1"/>
</dbReference>
<accession>A0A1G4GWS8</accession>
<dbReference type="Gene3D" id="3.30.200.20">
    <property type="entry name" value="Phosphorylase Kinase, domain 1"/>
    <property type="match status" value="1"/>
</dbReference>
<keyword evidence="6 7" id="KW-0067">ATP-binding</keyword>
<dbReference type="VEuPathDB" id="PlasmoDB:PVPAM_080040100"/>
<evidence type="ECO:0000256" key="7">
    <source>
        <dbReference type="PROSITE-ProRule" id="PRU10141"/>
    </source>
</evidence>
<dbReference type="PROSITE" id="PS00108">
    <property type="entry name" value="PROTEIN_KINASE_ST"/>
    <property type="match status" value="1"/>
</dbReference>
<evidence type="ECO:0000256" key="1">
    <source>
        <dbReference type="ARBA" id="ARBA00005527"/>
    </source>
</evidence>
<feature type="region of interest" description="Disordered" evidence="9">
    <location>
        <begin position="456"/>
        <end position="488"/>
    </location>
</feature>
<dbReference type="InterPro" id="IPR017441">
    <property type="entry name" value="Protein_kinase_ATP_BS"/>
</dbReference>